<protein>
    <submittedName>
        <fullName evidence="1">Uncharacterized protein</fullName>
    </submittedName>
</protein>
<sequence>MEEFKKLVEITELDGKHQSLSQVTGYVTDLKKTHEALSEVTLNDEVPEDIRGQFNVAKNMGLYCYFFYALAPEVQLKTYTIIESALRLKAESIEKLIACECTGKIQCRD</sequence>
<dbReference type="EMBL" id="CP046268">
    <property type="protein sequence ID" value="QMV14326.1"/>
    <property type="molecule type" value="Genomic_DNA"/>
</dbReference>
<organism evidence="1 2">
    <name type="scientific">Vibrio spartinae</name>
    <dbReference type="NCBI Taxonomy" id="1918945"/>
    <lineage>
        <taxon>Bacteria</taxon>
        <taxon>Pseudomonadati</taxon>
        <taxon>Pseudomonadota</taxon>
        <taxon>Gammaproteobacteria</taxon>
        <taxon>Vibrionales</taxon>
        <taxon>Vibrionaceae</taxon>
        <taxon>Vibrio</taxon>
    </lineage>
</organism>
<name>A0ABX6QYI2_9VIBR</name>
<accession>A0ABX6QYI2</accession>
<gene>
    <name evidence="1" type="ORF">Vspart_01581</name>
</gene>
<keyword evidence="2" id="KW-1185">Reference proteome</keyword>
<evidence type="ECO:0000313" key="1">
    <source>
        <dbReference type="EMBL" id="QMV14326.1"/>
    </source>
</evidence>
<reference evidence="1 2" key="1">
    <citation type="journal article" date="2020" name="J. Nat. Prod.">
        <title>Genomics-Metabolomics Profiling Disclosed Marine Vibrio spartinae 3.6 as a Producer of a New Branched Side Chain Prodigiosin.</title>
        <authorList>
            <person name="Vitale G.A."/>
            <person name="Sciarretta M."/>
            <person name="Palma Esposito F."/>
            <person name="January G.G."/>
            <person name="Giaccio M."/>
            <person name="Bunk B."/>
            <person name="Sproer C."/>
            <person name="Bajerski F."/>
            <person name="Power D."/>
            <person name="Festa C."/>
            <person name="Monti M.C."/>
            <person name="D'Auria M.V."/>
            <person name="de Pascale D."/>
        </authorList>
    </citation>
    <scope>NUCLEOTIDE SEQUENCE [LARGE SCALE GENOMIC DNA]</scope>
    <source>
        <strain evidence="1 2">3.6</strain>
    </source>
</reference>
<dbReference type="RefSeq" id="WP_182288534.1">
    <property type="nucleotide sequence ID" value="NZ_CP046268.1"/>
</dbReference>
<proteinExistence type="predicted"/>
<evidence type="ECO:0000313" key="2">
    <source>
        <dbReference type="Proteomes" id="UP000515264"/>
    </source>
</evidence>
<dbReference type="Proteomes" id="UP000515264">
    <property type="component" value="Chromosome 1"/>
</dbReference>